<dbReference type="RefSeq" id="WP_139672050.1">
    <property type="nucleotide sequence ID" value="NZ_VDMN01000001.1"/>
</dbReference>
<gene>
    <name evidence="2" type="ORF">FHP24_01820</name>
</gene>
<evidence type="ECO:0000259" key="1">
    <source>
        <dbReference type="Pfam" id="PF09860"/>
    </source>
</evidence>
<name>A0A5C4XNY8_9HYPH</name>
<dbReference type="EMBL" id="VDMN01000001">
    <property type="protein sequence ID" value="TNM65058.1"/>
    <property type="molecule type" value="Genomic_DNA"/>
</dbReference>
<proteinExistence type="predicted"/>
<dbReference type="OrthoDB" id="6867569at2"/>
<accession>A0A5C4XNY8</accession>
<protein>
    <submittedName>
        <fullName evidence="2">DUF2087 domain-containing protein</fullName>
    </submittedName>
</protein>
<keyword evidence="3" id="KW-1185">Reference proteome</keyword>
<sequence>MPRTIFPMAVSDVSAFAKSLRDQIAKFDNKPSHVEMLNIVSRAAGFRNYQHFRATAHTSDPVDIPDVTAAPEPQADERRVMHTLRVFDRDGRLTRWPGKRAQQQLCLWYLWSKIPRAKSVSEREISTFLNELHLFEDAALLRRDLFDLGLVTRKRDGSDYRRVERKPPPELGLLLRKVGNSAVKAPTRNRQAAGLPLTANPA</sequence>
<evidence type="ECO:0000313" key="2">
    <source>
        <dbReference type="EMBL" id="TNM65058.1"/>
    </source>
</evidence>
<feature type="domain" description="DUF2087" evidence="1">
    <location>
        <begin position="92"/>
        <end position="162"/>
    </location>
</feature>
<dbReference type="Pfam" id="PF09860">
    <property type="entry name" value="DUF2087"/>
    <property type="match status" value="1"/>
</dbReference>
<dbReference type="InterPro" id="IPR018656">
    <property type="entry name" value="DUF2087"/>
</dbReference>
<organism evidence="2 3">
    <name type="scientific">Aliirhizobium smilacinae</name>
    <dbReference type="NCBI Taxonomy" id="1395944"/>
    <lineage>
        <taxon>Bacteria</taxon>
        <taxon>Pseudomonadati</taxon>
        <taxon>Pseudomonadota</taxon>
        <taxon>Alphaproteobacteria</taxon>
        <taxon>Hyphomicrobiales</taxon>
        <taxon>Rhizobiaceae</taxon>
        <taxon>Aliirhizobium</taxon>
    </lineage>
</organism>
<dbReference type="AlphaFoldDB" id="A0A5C4XNY8"/>
<dbReference type="Proteomes" id="UP000311605">
    <property type="component" value="Unassembled WGS sequence"/>
</dbReference>
<reference evidence="2 3" key="1">
    <citation type="submission" date="2019-06" db="EMBL/GenBank/DDBJ databases">
        <title>The draft genome of Rhizobium smilacinae PTYR-5.</title>
        <authorList>
            <person name="Liu L."/>
            <person name="Li L."/>
            <person name="Zhang X."/>
        </authorList>
    </citation>
    <scope>NUCLEOTIDE SEQUENCE [LARGE SCALE GENOMIC DNA]</scope>
    <source>
        <strain evidence="2 3">PTYR-5</strain>
    </source>
</reference>
<comment type="caution">
    <text evidence="2">The sequence shown here is derived from an EMBL/GenBank/DDBJ whole genome shotgun (WGS) entry which is preliminary data.</text>
</comment>
<evidence type="ECO:0000313" key="3">
    <source>
        <dbReference type="Proteomes" id="UP000311605"/>
    </source>
</evidence>